<dbReference type="PANTHER" id="PTHR47307:SF1">
    <property type="entry name" value="GLUTATHIONE-REGULATED POTASSIUM-EFFLUX SYSTEM ANCILLARY PROTEIN KEFG"/>
    <property type="match status" value="1"/>
</dbReference>
<protein>
    <recommendedName>
        <fullName evidence="2">Flavodoxin-like fold domain-containing protein</fullName>
    </recommendedName>
</protein>
<dbReference type="AlphaFoldDB" id="A0A0R1RLL4"/>
<dbReference type="GO" id="GO:0009055">
    <property type="term" value="F:electron transfer activity"/>
    <property type="evidence" value="ECO:0007669"/>
    <property type="project" value="TreeGrafter"/>
</dbReference>
<evidence type="ECO:0000313" key="3">
    <source>
        <dbReference type="EMBL" id="KRL55546.1"/>
    </source>
</evidence>
<dbReference type="GO" id="GO:0003955">
    <property type="term" value="F:NAD(P)H dehydrogenase (quinone) activity"/>
    <property type="evidence" value="ECO:0007669"/>
    <property type="project" value="TreeGrafter"/>
</dbReference>
<feature type="domain" description="Flavodoxin-like fold" evidence="2">
    <location>
        <begin position="2"/>
        <end position="154"/>
    </location>
</feature>
<comment type="caution">
    <text evidence="3">The sequence shown here is derived from an EMBL/GenBank/DDBJ whole genome shotgun (WGS) entry which is preliminary data.</text>
</comment>
<accession>A0A0R1RLL4</accession>
<organism evidence="3 4">
    <name type="scientific">Paucilactobacillus oligofermentans DSM 15707 = LMG 22743</name>
    <dbReference type="NCBI Taxonomy" id="1423778"/>
    <lineage>
        <taxon>Bacteria</taxon>
        <taxon>Bacillati</taxon>
        <taxon>Bacillota</taxon>
        <taxon>Bacilli</taxon>
        <taxon>Lactobacillales</taxon>
        <taxon>Lactobacillaceae</taxon>
        <taxon>Paucilactobacillus</taxon>
    </lineage>
</organism>
<reference evidence="3 4" key="1">
    <citation type="journal article" date="2015" name="Genome Announc.">
        <title>Expanding the biotechnology potential of lactobacilli through comparative genomics of 213 strains and associated genera.</title>
        <authorList>
            <person name="Sun Z."/>
            <person name="Harris H.M."/>
            <person name="McCann A."/>
            <person name="Guo C."/>
            <person name="Argimon S."/>
            <person name="Zhang W."/>
            <person name="Yang X."/>
            <person name="Jeffery I.B."/>
            <person name="Cooney J.C."/>
            <person name="Kagawa T.F."/>
            <person name="Liu W."/>
            <person name="Song Y."/>
            <person name="Salvetti E."/>
            <person name="Wrobel A."/>
            <person name="Rasinkangas P."/>
            <person name="Parkhill J."/>
            <person name="Rea M.C."/>
            <person name="O'Sullivan O."/>
            <person name="Ritari J."/>
            <person name="Douillard F.P."/>
            <person name="Paul Ross R."/>
            <person name="Yang R."/>
            <person name="Briner A.E."/>
            <person name="Felis G.E."/>
            <person name="de Vos W.M."/>
            <person name="Barrangou R."/>
            <person name="Klaenhammer T.R."/>
            <person name="Caufield P.W."/>
            <person name="Cui Y."/>
            <person name="Zhang H."/>
            <person name="O'Toole P.W."/>
        </authorList>
    </citation>
    <scope>NUCLEOTIDE SEQUENCE [LARGE SCALE GENOMIC DNA]</scope>
    <source>
        <strain evidence="3 4">DSM 15707</strain>
    </source>
</reference>
<dbReference type="GO" id="GO:0010181">
    <property type="term" value="F:FMN binding"/>
    <property type="evidence" value="ECO:0007669"/>
    <property type="project" value="TreeGrafter"/>
</dbReference>
<proteinExistence type="predicted"/>
<keyword evidence="4" id="KW-1185">Reference proteome</keyword>
<dbReference type="InterPro" id="IPR046980">
    <property type="entry name" value="KefG/KefF"/>
</dbReference>
<keyword evidence="1" id="KW-0560">Oxidoreductase</keyword>
<dbReference type="STRING" id="1423778.FC70_GL001147"/>
<dbReference type="SUPFAM" id="SSF52218">
    <property type="entry name" value="Flavoproteins"/>
    <property type="match status" value="1"/>
</dbReference>
<dbReference type="Pfam" id="PF02525">
    <property type="entry name" value="Flavodoxin_2"/>
    <property type="match status" value="1"/>
</dbReference>
<evidence type="ECO:0000313" key="4">
    <source>
        <dbReference type="Proteomes" id="UP000051697"/>
    </source>
</evidence>
<dbReference type="Gene3D" id="3.40.50.360">
    <property type="match status" value="1"/>
</dbReference>
<gene>
    <name evidence="3" type="ORF">FC70_GL001147</name>
</gene>
<dbReference type="PANTHER" id="PTHR47307">
    <property type="entry name" value="GLUTATHIONE-REGULATED POTASSIUM-EFFLUX SYSTEM ANCILLARY PROTEIN KEFG"/>
    <property type="match status" value="1"/>
</dbReference>
<name>A0A0R1RLL4_9LACO</name>
<dbReference type="PATRIC" id="fig|1423778.4.peg.1181"/>
<dbReference type="InterPro" id="IPR029039">
    <property type="entry name" value="Flavoprotein-like_sf"/>
</dbReference>
<dbReference type="EMBL" id="AZFE01000031">
    <property type="protein sequence ID" value="KRL55546.1"/>
    <property type="molecule type" value="Genomic_DNA"/>
</dbReference>
<evidence type="ECO:0000256" key="1">
    <source>
        <dbReference type="ARBA" id="ARBA00023002"/>
    </source>
</evidence>
<sequence length="213" mass="24828">MIVAHPEIDNSTTQQFFKEGLAGFDNYEWHEIKQEFEVASERLLLIKADRIVFQFPLYWYSAPAILKQWLDEVFSVNQLDLSGKELGLVVSTGSPSKDFQAGGTEKYAMSEVLRPYEMLANRMGMKYLTPVVIHQFAYLKETDKQQLLVRYQQYVTNEQFASFNGQVNWFVKGLNERVADNPEVAKLLSVLEENEEQRHDLSWNVEQFKQDED</sequence>
<dbReference type="InterPro" id="IPR003680">
    <property type="entry name" value="Flavodoxin_fold"/>
</dbReference>
<evidence type="ECO:0000259" key="2">
    <source>
        <dbReference type="Pfam" id="PF02525"/>
    </source>
</evidence>
<dbReference type="Proteomes" id="UP000051697">
    <property type="component" value="Unassembled WGS sequence"/>
</dbReference>